<dbReference type="EMBL" id="EQ999973">
    <property type="protein sequence ID" value="EEQ83475.1"/>
    <property type="molecule type" value="Genomic_DNA"/>
</dbReference>
<dbReference type="PANTHER" id="PTHR28154:SF1">
    <property type="entry name" value="CELL WALL SYNTHESIS PROTEIN KNH1-RELATED"/>
    <property type="match status" value="1"/>
</dbReference>
<evidence type="ECO:0000259" key="4">
    <source>
        <dbReference type="Pfam" id="PF10342"/>
    </source>
</evidence>
<dbReference type="InterPro" id="IPR018466">
    <property type="entry name" value="Kre9/Knh1-like_N"/>
</dbReference>
<dbReference type="RefSeq" id="XP_045271658.1">
    <property type="nucleotide sequence ID" value="XM_045415798.1"/>
</dbReference>
<protein>
    <submittedName>
        <fullName evidence="5">Beta-1,6-glucan boisynthesis protein</fullName>
    </submittedName>
</protein>
<dbReference type="Pfam" id="PF05390">
    <property type="entry name" value="Kre9_KNH1_C"/>
    <property type="match status" value="1"/>
</dbReference>
<proteinExistence type="predicted"/>
<dbReference type="InterPro" id="IPR008659">
    <property type="entry name" value="Kre9/Knh1_C"/>
</dbReference>
<keyword evidence="6" id="KW-1185">Reference proteome</keyword>
<evidence type="ECO:0000256" key="1">
    <source>
        <dbReference type="ARBA" id="ARBA00022729"/>
    </source>
</evidence>
<feature type="domain" description="Yeast cell wall synthesis Kre9/Knh1-like N-terminal" evidence="4">
    <location>
        <begin position="25"/>
        <end position="126"/>
    </location>
</feature>
<gene>
    <name evidence="5" type="ORF">BDCG_00280</name>
</gene>
<name>A0ABM9YFA9_AJEDR</name>
<dbReference type="GeneID" id="69023071"/>
<feature type="signal peptide" evidence="2">
    <location>
        <begin position="1"/>
        <end position="18"/>
    </location>
</feature>
<evidence type="ECO:0000259" key="3">
    <source>
        <dbReference type="Pfam" id="PF05390"/>
    </source>
</evidence>
<sequence>MRPRILLPLAQLVLSASAAIEFTAPVAGTILKAGDTLNVEWQQVGNSSEIPDAVRFDIFLCAGGNDEDSFDQLMHIAKDRNFGEGNSISAPIALEIGGNEPNAYFLQMVINNPDGLDLVHSARFTLSGMTGSLPARLLDGIQAISGTTDSPPIHGNELRKRQAGLPYAEQTGLTRYAPMPTQPPTKISLRGAPPLFPPSSFQIATTFLPTPTIQMTIAVKATFKVSSIENTAAPAPVEDDMQKFLNRWKD</sequence>
<accession>A0ABM9YFA9</accession>
<evidence type="ECO:0000313" key="5">
    <source>
        <dbReference type="EMBL" id="EEQ83475.1"/>
    </source>
</evidence>
<evidence type="ECO:0000256" key="2">
    <source>
        <dbReference type="SAM" id="SignalP"/>
    </source>
</evidence>
<evidence type="ECO:0000313" key="6">
    <source>
        <dbReference type="Proteomes" id="UP000002039"/>
    </source>
</evidence>
<feature type="chain" id="PRO_5045077116" evidence="2">
    <location>
        <begin position="19"/>
        <end position="250"/>
    </location>
</feature>
<organism evidence="5 6">
    <name type="scientific">Ajellomyces dermatitidis (strain ER-3 / ATCC MYA-2586)</name>
    <name type="common">Blastomyces dermatitidis</name>
    <dbReference type="NCBI Taxonomy" id="559297"/>
    <lineage>
        <taxon>Eukaryota</taxon>
        <taxon>Fungi</taxon>
        <taxon>Dikarya</taxon>
        <taxon>Ascomycota</taxon>
        <taxon>Pezizomycotina</taxon>
        <taxon>Eurotiomycetes</taxon>
        <taxon>Eurotiomycetidae</taxon>
        <taxon>Onygenales</taxon>
        <taxon>Ajellomycetaceae</taxon>
        <taxon>Blastomyces</taxon>
    </lineage>
</organism>
<keyword evidence="1 2" id="KW-0732">Signal</keyword>
<reference evidence="6" key="1">
    <citation type="journal article" date="2015" name="PLoS Genet.">
        <title>The dynamic genome and transcriptome of the human fungal pathogen Blastomyces and close relative Emmonsia.</title>
        <authorList>
            <person name="Munoz J.F."/>
            <person name="Gauthier G.M."/>
            <person name="Desjardins C.A."/>
            <person name="Gallo J.E."/>
            <person name="Holder J."/>
            <person name="Sullivan T.D."/>
            <person name="Marty A.J."/>
            <person name="Carmen J.C."/>
            <person name="Chen Z."/>
            <person name="Ding L."/>
            <person name="Gujja S."/>
            <person name="Magrini V."/>
            <person name="Misas E."/>
            <person name="Mitreva M."/>
            <person name="Priest M."/>
            <person name="Saif S."/>
            <person name="Whiston E.A."/>
            <person name="Young S."/>
            <person name="Zeng Q."/>
            <person name="Goldman W.E."/>
            <person name="Mardis E.R."/>
            <person name="Taylor J.W."/>
            <person name="McEwen J.G."/>
            <person name="Clay O.K."/>
            <person name="Klein B.S."/>
            <person name="Cuomo C.A."/>
        </authorList>
    </citation>
    <scope>NUCLEOTIDE SEQUENCE [LARGE SCALE GENOMIC DNA]</scope>
    <source>
        <strain evidence="6">ER-3 / ATCC MYA-2586</strain>
    </source>
</reference>
<feature type="domain" description="Yeast cell wall synthesis Kre9/Knh1 C-terminal" evidence="3">
    <location>
        <begin position="165"/>
        <end position="240"/>
    </location>
</feature>
<dbReference type="Pfam" id="PF10342">
    <property type="entry name" value="Kre9_KNH"/>
    <property type="match status" value="1"/>
</dbReference>
<dbReference type="InterPro" id="IPR045328">
    <property type="entry name" value="Kre9/Knh1"/>
</dbReference>
<dbReference type="Proteomes" id="UP000002039">
    <property type="component" value="Unassembled WGS sequence"/>
</dbReference>
<dbReference type="PANTHER" id="PTHR28154">
    <property type="entry name" value="CELL WALL SYNTHESIS PROTEIN KNH1-RELATED"/>
    <property type="match status" value="1"/>
</dbReference>